<dbReference type="Pfam" id="PF00015">
    <property type="entry name" value="MCPsignal"/>
    <property type="match status" value="1"/>
</dbReference>
<evidence type="ECO:0000256" key="3">
    <source>
        <dbReference type="PROSITE-ProRule" id="PRU00284"/>
    </source>
</evidence>
<dbReference type="EMBL" id="AP010904">
    <property type="protein sequence ID" value="BAH75904.1"/>
    <property type="molecule type" value="Genomic_DNA"/>
</dbReference>
<dbReference type="Gene3D" id="6.10.340.10">
    <property type="match status" value="1"/>
</dbReference>
<dbReference type="PROSITE" id="PS50885">
    <property type="entry name" value="HAMP"/>
    <property type="match status" value="1"/>
</dbReference>
<dbReference type="CDD" id="cd11386">
    <property type="entry name" value="MCP_signal"/>
    <property type="match status" value="1"/>
</dbReference>
<dbReference type="GO" id="GO:0007165">
    <property type="term" value="P:signal transduction"/>
    <property type="evidence" value="ECO:0007669"/>
    <property type="project" value="UniProtKB-KW"/>
</dbReference>
<organism evidence="8 9">
    <name type="scientific">Solidesulfovibrio magneticus (strain ATCC 700980 / DSM 13731 / RS-1)</name>
    <name type="common">Desulfovibrio magneticus</name>
    <dbReference type="NCBI Taxonomy" id="573370"/>
    <lineage>
        <taxon>Bacteria</taxon>
        <taxon>Pseudomonadati</taxon>
        <taxon>Thermodesulfobacteriota</taxon>
        <taxon>Desulfovibrionia</taxon>
        <taxon>Desulfovibrionales</taxon>
        <taxon>Desulfovibrionaceae</taxon>
        <taxon>Solidesulfovibrio</taxon>
    </lineage>
</organism>
<dbReference type="KEGG" id="dma:DMR_24130"/>
<keyword evidence="4" id="KW-0472">Membrane</keyword>
<dbReference type="GO" id="GO:0004888">
    <property type="term" value="F:transmembrane signaling receptor activity"/>
    <property type="evidence" value="ECO:0007669"/>
    <property type="project" value="InterPro"/>
</dbReference>
<dbReference type="Gene3D" id="1.10.287.950">
    <property type="entry name" value="Methyl-accepting chemotaxis protein"/>
    <property type="match status" value="1"/>
</dbReference>
<name>C4XTA7_SOLM1</name>
<evidence type="ECO:0000256" key="4">
    <source>
        <dbReference type="SAM" id="Phobius"/>
    </source>
</evidence>
<comment type="similarity">
    <text evidence="2">Belongs to the methyl-accepting chemotaxis (MCP) protein family.</text>
</comment>
<dbReference type="PROSITE" id="PS50111">
    <property type="entry name" value="CHEMOTAXIS_TRANSDUC_2"/>
    <property type="match status" value="1"/>
</dbReference>
<evidence type="ECO:0000259" key="7">
    <source>
        <dbReference type="PROSITE" id="PS50885"/>
    </source>
</evidence>
<feature type="domain" description="Methyl-accepting transducer" evidence="5">
    <location>
        <begin position="478"/>
        <end position="714"/>
    </location>
</feature>
<feature type="transmembrane region" description="Helical" evidence="4">
    <location>
        <begin position="266"/>
        <end position="286"/>
    </location>
</feature>
<dbReference type="SUPFAM" id="SSF55785">
    <property type="entry name" value="PYP-like sensor domain (PAS domain)"/>
    <property type="match status" value="1"/>
</dbReference>
<dbReference type="InterPro" id="IPR000700">
    <property type="entry name" value="PAS-assoc_C"/>
</dbReference>
<keyword evidence="9" id="KW-1185">Reference proteome</keyword>
<feature type="domain" description="PAC" evidence="6">
    <location>
        <begin position="410"/>
        <end position="463"/>
    </location>
</feature>
<dbReference type="PROSITE" id="PS50113">
    <property type="entry name" value="PAC"/>
    <property type="match status" value="1"/>
</dbReference>
<evidence type="ECO:0000313" key="9">
    <source>
        <dbReference type="Proteomes" id="UP000009071"/>
    </source>
</evidence>
<dbReference type="HOGENOM" id="CLU_000445_107_27_7"/>
<proteinExistence type="inferred from homology"/>
<accession>C4XTA7</accession>
<evidence type="ECO:0000256" key="2">
    <source>
        <dbReference type="ARBA" id="ARBA00029447"/>
    </source>
</evidence>
<dbReference type="InterPro" id="IPR035965">
    <property type="entry name" value="PAS-like_dom_sf"/>
</dbReference>
<dbReference type="GO" id="GO:0006935">
    <property type="term" value="P:chemotaxis"/>
    <property type="evidence" value="ECO:0007669"/>
    <property type="project" value="InterPro"/>
</dbReference>
<dbReference type="Gene3D" id="3.30.450.20">
    <property type="entry name" value="PAS domain"/>
    <property type="match status" value="1"/>
</dbReference>
<dbReference type="eggNOG" id="COG0840">
    <property type="taxonomic scope" value="Bacteria"/>
</dbReference>
<evidence type="ECO:0000259" key="6">
    <source>
        <dbReference type="PROSITE" id="PS50113"/>
    </source>
</evidence>
<dbReference type="SMART" id="SM00283">
    <property type="entry name" value="MA"/>
    <property type="match status" value="1"/>
</dbReference>
<sequence>MWRRVESCCCYLFANSQSQSVRFEKFCGYCEKFPDIVLLQKGCRQVIGSGTLMKPFRRSGWRSQGAHSRVRRLLSPDSREDIMSRLSLKSLLLTLGVASVIGASLTLMLLYMQQDRMLGYLKNVSTVDGPLLYHLQDVYAQGLQTEQATRNVLLNPSDKTARDNYANADKQFREALASATALATGRIAEDLRQIGPRWETSHELKKRLMDIAPTDPAKAVQLLNTEETPQWRALKKIILDAVAIQREANKANLDAIQEGEATVFRMFLGMAVLSVVLLLLLITGLIRGVTSGAKALVDYAGAIAQGHFGSSLRTGLPKEFEAIGQSLREMVHHLENSLGYYQGIVAGMATPFVVVDEAENLRLTNDDLMRLIEHSGRPEDYYGQNVAGFFYGDPGRKTVLGLCMAEKRGIRKEVDLVSRQGNVRNVLIDATPLYNAINGKMMGSLCVYSDYTDLRRSEALMREQSDRMLATAREAKAIADALAGETEALAHQVDMVEHGAVEQKERIGETALAMDAMNTAVLEVARNAAAAAALADDARKKATAGAGMVSDVATVIGNVNQLAEELRRDMNDLGDQAEGIGKIMGVIADIADQTNLLALNAAIEAARAGDAGRGFAVVADEVRKLAEKTMTATKDVAGFITTMQQSVRRNSAKTDETTRAIAAGTDKAHASGVMLEEIVGIVSRTSDQIRSMAAAAEEQSATTEQMRQTAEEISRISHGTSDAMAASARAVTALAGQARELETVISGLETGQAALPA</sequence>
<evidence type="ECO:0000256" key="1">
    <source>
        <dbReference type="ARBA" id="ARBA00023224"/>
    </source>
</evidence>
<evidence type="ECO:0000313" key="8">
    <source>
        <dbReference type="EMBL" id="BAH75904.1"/>
    </source>
</evidence>
<dbReference type="GO" id="GO:0016020">
    <property type="term" value="C:membrane"/>
    <property type="evidence" value="ECO:0007669"/>
    <property type="project" value="InterPro"/>
</dbReference>
<dbReference type="PRINTS" id="PR00260">
    <property type="entry name" value="CHEMTRNSDUCR"/>
</dbReference>
<dbReference type="Proteomes" id="UP000009071">
    <property type="component" value="Chromosome"/>
</dbReference>
<dbReference type="InterPro" id="IPR004090">
    <property type="entry name" value="Chemotax_Me-accpt_rcpt"/>
</dbReference>
<feature type="transmembrane region" description="Helical" evidence="4">
    <location>
        <begin position="91"/>
        <end position="112"/>
    </location>
</feature>
<dbReference type="PANTHER" id="PTHR32089:SF112">
    <property type="entry name" value="LYSOZYME-LIKE PROTEIN-RELATED"/>
    <property type="match status" value="1"/>
</dbReference>
<dbReference type="AlphaFoldDB" id="C4XTA7"/>
<keyword evidence="1 3" id="KW-0807">Transducer</keyword>
<dbReference type="SUPFAM" id="SSF58104">
    <property type="entry name" value="Methyl-accepting chemotaxis protein (MCP) signaling domain"/>
    <property type="match status" value="1"/>
</dbReference>
<dbReference type="InterPro" id="IPR004089">
    <property type="entry name" value="MCPsignal_dom"/>
</dbReference>
<reference evidence="8 9" key="1">
    <citation type="journal article" date="2009" name="Genome Res.">
        <title>Whole genome sequence of Desulfovibrio magneticus strain RS-1 revealed common gene clusters in magnetotactic bacteria.</title>
        <authorList>
            <person name="Nakazawa H."/>
            <person name="Arakaki A."/>
            <person name="Narita-Yamada S."/>
            <person name="Yashiro I."/>
            <person name="Jinno K."/>
            <person name="Aoki N."/>
            <person name="Tsuruyama A."/>
            <person name="Okamura Y."/>
            <person name="Tanikawa S."/>
            <person name="Fujita N."/>
            <person name="Takeyama H."/>
            <person name="Matsunaga T."/>
        </authorList>
    </citation>
    <scope>NUCLEOTIDE SEQUENCE [LARGE SCALE GENOMIC DNA]</scope>
    <source>
        <strain evidence="9">ATCC 700980 / DSM 13731 / RS-1</strain>
    </source>
</reference>
<gene>
    <name evidence="8" type="ordered locus">DMR_24130</name>
</gene>
<evidence type="ECO:0000259" key="5">
    <source>
        <dbReference type="PROSITE" id="PS50111"/>
    </source>
</evidence>
<dbReference type="InterPro" id="IPR003660">
    <property type="entry name" value="HAMP_dom"/>
</dbReference>
<protein>
    <submittedName>
        <fullName evidence="8">Methyl-accepting chemotaxis protein</fullName>
    </submittedName>
</protein>
<feature type="domain" description="HAMP" evidence="7">
    <location>
        <begin position="287"/>
        <end position="339"/>
    </location>
</feature>
<keyword evidence="4" id="KW-0812">Transmembrane</keyword>
<keyword evidence="4" id="KW-1133">Transmembrane helix</keyword>
<dbReference type="STRING" id="573370.DMR_24130"/>
<dbReference type="PANTHER" id="PTHR32089">
    <property type="entry name" value="METHYL-ACCEPTING CHEMOTAXIS PROTEIN MCPB"/>
    <property type="match status" value="1"/>
</dbReference>